<dbReference type="Proteomes" id="UP001519344">
    <property type="component" value="Unassembled WGS sequence"/>
</dbReference>
<keyword evidence="3" id="KW-1185">Reference proteome</keyword>
<comment type="caution">
    <text evidence="2">The sequence shown here is derived from an EMBL/GenBank/DDBJ whole genome shotgun (WGS) entry which is preliminary data.</text>
</comment>
<name>A0ABS4I6C1_9BACL</name>
<keyword evidence="1" id="KW-1133">Transmembrane helix</keyword>
<accession>A0ABS4I6C1</accession>
<dbReference type="EMBL" id="JAGGKV010000020">
    <property type="protein sequence ID" value="MBP1966275.1"/>
    <property type="molecule type" value="Genomic_DNA"/>
</dbReference>
<evidence type="ECO:0000256" key="1">
    <source>
        <dbReference type="SAM" id="Phobius"/>
    </source>
</evidence>
<sequence>MIAAISDGPLPVGDFILLCAGTAALGIYAYNYVNNQTAIAQNMGQYHGTQIQNAVNGSIAITSSVLWNFQQGINHYSASRCCETVGGGISVGSPITLVVAQSRAWIALDTFNRNSTYAWQVANALPGTPYAHAKHDYTNNYYTPGNYPHWHSPTNGGHHFYR</sequence>
<proteinExistence type="predicted"/>
<keyword evidence="1" id="KW-0812">Transmembrane</keyword>
<keyword evidence="1" id="KW-0472">Membrane</keyword>
<gene>
    <name evidence="2" type="ORF">J2Z65_005534</name>
</gene>
<feature type="transmembrane region" description="Helical" evidence="1">
    <location>
        <begin position="15"/>
        <end position="33"/>
    </location>
</feature>
<organism evidence="2 3">
    <name type="scientific">Paenibacillus aceris</name>
    <dbReference type="NCBI Taxonomy" id="869555"/>
    <lineage>
        <taxon>Bacteria</taxon>
        <taxon>Bacillati</taxon>
        <taxon>Bacillota</taxon>
        <taxon>Bacilli</taxon>
        <taxon>Bacillales</taxon>
        <taxon>Paenibacillaceae</taxon>
        <taxon>Paenibacillus</taxon>
    </lineage>
</organism>
<reference evidence="2 3" key="1">
    <citation type="submission" date="2021-03" db="EMBL/GenBank/DDBJ databases">
        <title>Genomic Encyclopedia of Type Strains, Phase IV (KMG-IV): sequencing the most valuable type-strain genomes for metagenomic binning, comparative biology and taxonomic classification.</title>
        <authorList>
            <person name="Goeker M."/>
        </authorList>
    </citation>
    <scope>NUCLEOTIDE SEQUENCE [LARGE SCALE GENOMIC DNA]</scope>
    <source>
        <strain evidence="2 3">DSM 24950</strain>
    </source>
</reference>
<evidence type="ECO:0000313" key="2">
    <source>
        <dbReference type="EMBL" id="MBP1966275.1"/>
    </source>
</evidence>
<protein>
    <submittedName>
        <fullName evidence="2">Uncharacterized protein</fullName>
    </submittedName>
</protein>
<dbReference type="RefSeq" id="WP_167065850.1">
    <property type="nucleotide sequence ID" value="NZ_JAAOZR010000044.1"/>
</dbReference>
<evidence type="ECO:0000313" key="3">
    <source>
        <dbReference type="Proteomes" id="UP001519344"/>
    </source>
</evidence>